<dbReference type="Proteomes" id="UP000094197">
    <property type="component" value="Chromosome 1"/>
</dbReference>
<dbReference type="EMBL" id="CP015217">
    <property type="protein sequence ID" value="AOP33065.1"/>
    <property type="molecule type" value="Genomic_DNA"/>
</dbReference>
<dbReference type="CDD" id="cd07344">
    <property type="entry name" value="M48_yhfN_like"/>
    <property type="match status" value="1"/>
</dbReference>
<dbReference type="InterPro" id="IPR002725">
    <property type="entry name" value="YgjP-like_metallopeptidase"/>
</dbReference>
<dbReference type="PANTHER" id="PTHR30399:SF1">
    <property type="entry name" value="UTP PYROPHOSPHATASE"/>
    <property type="match status" value="1"/>
</dbReference>
<dbReference type="Gene3D" id="3.30.2010.10">
    <property type="entry name" value="Metalloproteases ('zincins'), catalytic domain"/>
    <property type="match status" value="1"/>
</dbReference>
<dbReference type="GO" id="GO:0016787">
    <property type="term" value="F:hydrolase activity"/>
    <property type="evidence" value="ECO:0007669"/>
    <property type="project" value="UniProtKB-KW"/>
</dbReference>
<dbReference type="OrthoDB" id="9811177at2"/>
<evidence type="ECO:0000313" key="3">
    <source>
        <dbReference type="Proteomes" id="UP000094197"/>
    </source>
</evidence>
<dbReference type="RefSeq" id="WP_069606309.1">
    <property type="nucleotide sequence ID" value="NZ_CP015217.1"/>
</dbReference>
<keyword evidence="3" id="KW-1185">Reference proteome</keyword>
<name>A0A1D7UU23_9LEPT</name>
<dbReference type="Pfam" id="PF01863">
    <property type="entry name" value="YgjP-like"/>
    <property type="match status" value="1"/>
</dbReference>
<accession>A0A1D7UU23</accession>
<dbReference type="KEGG" id="laj:A0128_03845"/>
<sequence>MKSFQLGDIKVEFIQKNIGNLHLSVYPPNGRVRISAPFTMNFETIRVYAISKLAWIKKQRRKFSHQERESRREYIARESHYFLGKRYLLRVFKGEHIQSLDLKHNSIDLFVSDSTTWDNKNNILKKWYRDRLREISAPLVQKWSKNLKLKNVEFSIRSMKTRWGTCNPSKRKIWLNLELAKKPKDCIEFIIAHELIHILEKNHTTRFFSLLKYHYPNWKEAQEKLNKLPISHVDWEY</sequence>
<organism evidence="2 3">
    <name type="scientific">Leptospira tipperaryensis</name>
    <dbReference type="NCBI Taxonomy" id="2564040"/>
    <lineage>
        <taxon>Bacteria</taxon>
        <taxon>Pseudomonadati</taxon>
        <taxon>Spirochaetota</taxon>
        <taxon>Spirochaetia</taxon>
        <taxon>Leptospirales</taxon>
        <taxon>Leptospiraceae</taxon>
        <taxon>Leptospira</taxon>
    </lineage>
</organism>
<evidence type="ECO:0000259" key="1">
    <source>
        <dbReference type="Pfam" id="PF01863"/>
    </source>
</evidence>
<feature type="domain" description="YgjP-like metallopeptidase" evidence="1">
    <location>
        <begin position="23"/>
        <end position="227"/>
    </location>
</feature>
<evidence type="ECO:0000313" key="2">
    <source>
        <dbReference type="EMBL" id="AOP33065.1"/>
    </source>
</evidence>
<dbReference type="PANTHER" id="PTHR30399">
    <property type="entry name" value="UNCHARACTERIZED PROTEIN YGJP"/>
    <property type="match status" value="1"/>
</dbReference>
<keyword evidence="2" id="KW-0378">Hydrolase</keyword>
<proteinExistence type="predicted"/>
<dbReference type="AlphaFoldDB" id="A0A1D7UU23"/>
<protein>
    <submittedName>
        <fullName evidence="2">Metal-dependent hydrolase</fullName>
    </submittedName>
</protein>
<dbReference type="InterPro" id="IPR053136">
    <property type="entry name" value="UTP_pyrophosphatase-like"/>
</dbReference>
<gene>
    <name evidence="2" type="ORF">A0128_03845</name>
</gene>
<reference evidence="2 3" key="1">
    <citation type="submission" date="2016-04" db="EMBL/GenBank/DDBJ databases">
        <title>Complete genome seqeunce of Leptospira alstonii serovar Room22.</title>
        <authorList>
            <person name="Nally J.E."/>
            <person name="Bayles D.O."/>
            <person name="Hurley D."/>
            <person name="Fanning S."/>
            <person name="McMahon B.J."/>
            <person name="Arent Z."/>
        </authorList>
    </citation>
    <scope>NUCLEOTIDE SEQUENCE [LARGE SCALE GENOMIC DNA]</scope>
    <source>
        <strain evidence="2 3">GWTS #1</strain>
    </source>
</reference>